<dbReference type="OrthoDB" id="7365244at2"/>
<dbReference type="Gene3D" id="1.10.260.40">
    <property type="entry name" value="lambda repressor-like DNA-binding domains"/>
    <property type="match status" value="1"/>
</dbReference>
<dbReference type="AlphaFoldDB" id="A0A330LJT0"/>
<dbReference type="Pfam" id="PF01381">
    <property type="entry name" value="HTH_3"/>
    <property type="match status" value="1"/>
</dbReference>
<name>A0A330LJT0_9GAMM</name>
<evidence type="ECO:0000313" key="2">
    <source>
        <dbReference type="EMBL" id="SQD77130.1"/>
    </source>
</evidence>
<dbReference type="KEGG" id="mya:MORIYA_0652"/>
<reference evidence="3" key="1">
    <citation type="submission" date="2018-05" db="EMBL/GenBank/DDBJ databases">
        <authorList>
            <person name="Cea G.-C."/>
            <person name="William W."/>
        </authorList>
    </citation>
    <scope>NUCLEOTIDE SEQUENCE [LARGE SCALE GENOMIC DNA]</scope>
    <source>
        <strain evidence="3">DB21MT 5</strain>
    </source>
</reference>
<dbReference type="SUPFAM" id="SSF47413">
    <property type="entry name" value="lambda repressor-like DNA-binding domains"/>
    <property type="match status" value="1"/>
</dbReference>
<evidence type="ECO:0000259" key="1">
    <source>
        <dbReference type="Pfam" id="PF01381"/>
    </source>
</evidence>
<organism evidence="2 3">
    <name type="scientific">Moritella yayanosii</name>
    <dbReference type="NCBI Taxonomy" id="69539"/>
    <lineage>
        <taxon>Bacteria</taxon>
        <taxon>Pseudomonadati</taxon>
        <taxon>Pseudomonadota</taxon>
        <taxon>Gammaproteobacteria</taxon>
        <taxon>Alteromonadales</taxon>
        <taxon>Moritellaceae</taxon>
        <taxon>Moritella</taxon>
    </lineage>
</organism>
<dbReference type="InterPro" id="IPR010982">
    <property type="entry name" value="Lambda_DNA-bd_dom_sf"/>
</dbReference>
<sequence length="149" mass="17139">MSKSYHYTECGLPNVHLKNGYTLEIIDGEEYLSIDDMNGLHNAIGSQVVDKNQGLTGDEFKFLRLQFNHSRRVLGELLGIDQQTVGRWEKEETAIPKTVDATMRQLFLELLNEDSNLSYLLEKLADREAKTLMSEIILEEKDHQWLKAV</sequence>
<proteinExistence type="predicted"/>
<evidence type="ECO:0000313" key="3">
    <source>
        <dbReference type="Proteomes" id="UP000250163"/>
    </source>
</evidence>
<feature type="domain" description="HTH cro/C1-type" evidence="1">
    <location>
        <begin position="62"/>
        <end position="95"/>
    </location>
</feature>
<keyword evidence="3" id="KW-1185">Reference proteome</keyword>
<accession>A0A330LJT0</accession>
<dbReference type="CDD" id="cd00093">
    <property type="entry name" value="HTH_XRE"/>
    <property type="match status" value="1"/>
</dbReference>
<protein>
    <submittedName>
        <fullName evidence="2">Transcriptional regulator</fullName>
    </submittedName>
</protein>
<gene>
    <name evidence="2" type="ORF">MORIYA_0652</name>
</gene>
<dbReference type="InterPro" id="IPR001387">
    <property type="entry name" value="Cro/C1-type_HTH"/>
</dbReference>
<dbReference type="Proteomes" id="UP000250163">
    <property type="component" value="Chromosome MORIYA"/>
</dbReference>
<dbReference type="RefSeq" id="WP_112712610.1">
    <property type="nucleotide sequence ID" value="NZ_LS483250.1"/>
</dbReference>
<dbReference type="GO" id="GO:0003677">
    <property type="term" value="F:DNA binding"/>
    <property type="evidence" value="ECO:0007669"/>
    <property type="project" value="InterPro"/>
</dbReference>
<dbReference type="EMBL" id="LS483250">
    <property type="protein sequence ID" value="SQD77130.1"/>
    <property type="molecule type" value="Genomic_DNA"/>
</dbReference>